<proteinExistence type="inferred from homology"/>
<dbReference type="Proteomes" id="UP000823046">
    <property type="component" value="Unassembled WGS sequence"/>
</dbReference>
<comment type="similarity">
    <text evidence="2">Belongs to the steroid 5-alpha reductase family.</text>
</comment>
<evidence type="ECO:0000256" key="2">
    <source>
        <dbReference type="ARBA" id="ARBA00007742"/>
    </source>
</evidence>
<dbReference type="Gene3D" id="3.10.20.90">
    <property type="entry name" value="Phosphatidylinositol 3-kinase Catalytic Subunit, Chain A, domain 1"/>
    <property type="match status" value="1"/>
</dbReference>
<keyword evidence="8" id="KW-0443">Lipid metabolism</keyword>
<feature type="transmembrane region" description="Helical" evidence="10">
    <location>
        <begin position="175"/>
        <end position="191"/>
    </location>
</feature>
<comment type="subcellular location">
    <subcellularLocation>
        <location evidence="1">Endoplasmic reticulum membrane</location>
        <topology evidence="1">Multi-pass membrane protein</topology>
    </subcellularLocation>
</comment>
<evidence type="ECO:0000256" key="3">
    <source>
        <dbReference type="ARBA" id="ARBA00022516"/>
    </source>
</evidence>
<evidence type="ECO:0000256" key="9">
    <source>
        <dbReference type="ARBA" id="ARBA00023136"/>
    </source>
</evidence>
<dbReference type="PANTHER" id="PTHR10556">
    <property type="entry name" value="3-OXO-5-ALPHA-STEROID 4-DEHYDROGENASE"/>
    <property type="match status" value="1"/>
</dbReference>
<evidence type="ECO:0000313" key="13">
    <source>
        <dbReference type="Proteomes" id="UP000823046"/>
    </source>
</evidence>
<dbReference type="EMBL" id="JADAQX010000337">
    <property type="protein sequence ID" value="KAF8820641.1"/>
    <property type="molecule type" value="Genomic_DNA"/>
</dbReference>
<feature type="transmembrane region" description="Helical" evidence="10">
    <location>
        <begin position="343"/>
        <end position="361"/>
    </location>
</feature>
<dbReference type="CDD" id="cd01801">
    <property type="entry name" value="Ubl_TECR_like"/>
    <property type="match status" value="1"/>
</dbReference>
<evidence type="ECO:0000256" key="7">
    <source>
        <dbReference type="ARBA" id="ARBA00023002"/>
    </source>
</evidence>
<dbReference type="InterPro" id="IPR039357">
    <property type="entry name" value="SRD5A/TECR"/>
</dbReference>
<dbReference type="Pfam" id="PF02544">
    <property type="entry name" value="Steroid_dh"/>
    <property type="match status" value="2"/>
</dbReference>
<organism evidence="12 13">
    <name type="scientific">Cardiosporidium cionae</name>
    <dbReference type="NCBI Taxonomy" id="476202"/>
    <lineage>
        <taxon>Eukaryota</taxon>
        <taxon>Sar</taxon>
        <taxon>Alveolata</taxon>
        <taxon>Apicomplexa</taxon>
        <taxon>Aconoidasida</taxon>
        <taxon>Nephromycida</taxon>
        <taxon>Cardiosporidium</taxon>
    </lineage>
</organism>
<evidence type="ECO:0000259" key="11">
    <source>
        <dbReference type="PROSITE" id="PS50053"/>
    </source>
</evidence>
<feature type="transmembrane region" description="Helical" evidence="10">
    <location>
        <begin position="144"/>
        <end position="163"/>
    </location>
</feature>
<evidence type="ECO:0000256" key="8">
    <source>
        <dbReference type="ARBA" id="ARBA00023098"/>
    </source>
</evidence>
<feature type="transmembrane region" description="Helical" evidence="10">
    <location>
        <begin position="281"/>
        <end position="297"/>
    </location>
</feature>
<dbReference type="PROSITE" id="PS50244">
    <property type="entry name" value="S5A_REDUCTASE"/>
    <property type="match status" value="1"/>
</dbReference>
<feature type="domain" description="Ubiquitin-like" evidence="11">
    <location>
        <begin position="62"/>
        <end position="133"/>
    </location>
</feature>
<gene>
    <name evidence="12" type="ORF">IE077_002974</name>
</gene>
<evidence type="ECO:0000256" key="4">
    <source>
        <dbReference type="ARBA" id="ARBA00022692"/>
    </source>
</evidence>
<reference evidence="12 13" key="1">
    <citation type="journal article" date="2020" name="bioRxiv">
        <title>Metabolic contributions of an alphaproteobacterial endosymbiont in the apicomplexan Cardiosporidium cionae.</title>
        <authorList>
            <person name="Hunter E.S."/>
            <person name="Paight C.J."/>
            <person name="Lane C.E."/>
        </authorList>
    </citation>
    <scope>NUCLEOTIDE SEQUENCE [LARGE SCALE GENOMIC DNA]</scope>
    <source>
        <strain evidence="12">ESH_2018</strain>
    </source>
</reference>
<feature type="transmembrane region" description="Helical" evidence="10">
    <location>
        <begin position="303"/>
        <end position="336"/>
    </location>
</feature>
<keyword evidence="7" id="KW-0560">Oxidoreductase</keyword>
<feature type="transmembrane region" description="Helical" evidence="10">
    <location>
        <begin position="212"/>
        <end position="232"/>
    </location>
</feature>
<evidence type="ECO:0000256" key="6">
    <source>
        <dbReference type="ARBA" id="ARBA00022989"/>
    </source>
</evidence>
<accession>A0ABQ7J9E9</accession>
<sequence length="431" mass="49858">METIAIPVAAAAQFVVKHDEAPEEIELVEWLRYECIFDVSVVRLGIAHEGVTLVVPSFAAMMKITLRKRSGNHLDTFEVTESTTVEEFKAEFYKKYHYYPERQWWNIGKVTGKALKEGTLVENGITEGSFLYFKDMGVQISWRLVFVLEYLGPLLIFPLFYFFPSIYVVYDTEKSLVQKIAFFLALFHYFKREMETLFVHRFSNATMPIFRVPINCGHYWGLFGAAVGYYLFHPKYTSPWRDDQIVIIYGLALSMLIFEFLNFKTHLVLRHLRPRGTKLRGVPYGWGFDTLSCANYFWEILAWISFCLLVCSLTVFLSLFSLSFLLFIVSSSLLLLSSFSPSSLLLLFFISPSSLLLFFISPSSLLPLSPPPPPLSSPSHLLHYFFFSFLAWLFTLVAFLQMAQWALKKHFLYMKDPNYPKGRKALIPSIL</sequence>
<feature type="transmembrane region" description="Helical" evidence="10">
    <location>
        <begin position="244"/>
        <end position="261"/>
    </location>
</feature>
<evidence type="ECO:0000256" key="5">
    <source>
        <dbReference type="ARBA" id="ARBA00022857"/>
    </source>
</evidence>
<evidence type="ECO:0000256" key="1">
    <source>
        <dbReference type="ARBA" id="ARBA00004477"/>
    </source>
</evidence>
<keyword evidence="9 10" id="KW-0472">Membrane</keyword>
<dbReference type="InterPro" id="IPR000626">
    <property type="entry name" value="Ubiquitin-like_dom"/>
</dbReference>
<keyword evidence="3" id="KW-0444">Lipid biosynthesis</keyword>
<dbReference type="PANTHER" id="PTHR10556:SF28">
    <property type="entry name" value="VERY-LONG-CHAIN ENOYL-COA REDUCTASE"/>
    <property type="match status" value="1"/>
</dbReference>
<dbReference type="InterPro" id="IPR001104">
    <property type="entry name" value="3-oxo-5_a-steroid_4-DH_C"/>
</dbReference>
<dbReference type="InterPro" id="IPR029071">
    <property type="entry name" value="Ubiquitin-like_domsf"/>
</dbReference>
<name>A0ABQ7J9E9_9APIC</name>
<keyword evidence="5" id="KW-0521">NADP</keyword>
<keyword evidence="13" id="KW-1185">Reference proteome</keyword>
<evidence type="ECO:0000313" key="12">
    <source>
        <dbReference type="EMBL" id="KAF8820641.1"/>
    </source>
</evidence>
<dbReference type="SUPFAM" id="SSF54236">
    <property type="entry name" value="Ubiquitin-like"/>
    <property type="match status" value="1"/>
</dbReference>
<keyword evidence="4 10" id="KW-0812">Transmembrane</keyword>
<comment type="caution">
    <text evidence="12">The sequence shown here is derived from an EMBL/GenBank/DDBJ whole genome shotgun (WGS) entry which is preliminary data.</text>
</comment>
<feature type="transmembrane region" description="Helical" evidence="10">
    <location>
        <begin position="381"/>
        <end position="400"/>
    </location>
</feature>
<protein>
    <submittedName>
        <fullName evidence="12">3-oxo-5-alpha-steroid 4-dehydrogenase</fullName>
    </submittedName>
</protein>
<dbReference type="PROSITE" id="PS50053">
    <property type="entry name" value="UBIQUITIN_2"/>
    <property type="match status" value="1"/>
</dbReference>
<keyword evidence="6 10" id="KW-1133">Transmembrane helix</keyword>
<evidence type="ECO:0000256" key="10">
    <source>
        <dbReference type="SAM" id="Phobius"/>
    </source>
</evidence>